<keyword evidence="3" id="KW-1185">Reference proteome</keyword>
<feature type="transmembrane region" description="Helical" evidence="1">
    <location>
        <begin position="92"/>
        <end position="114"/>
    </location>
</feature>
<keyword evidence="1" id="KW-1133">Transmembrane helix</keyword>
<dbReference type="EMBL" id="JAKOGI010000595">
    <property type="protein sequence ID" value="KAJ8432628.1"/>
    <property type="molecule type" value="Genomic_DNA"/>
</dbReference>
<accession>A0A9Q1Q896</accession>
<keyword evidence="1" id="KW-0472">Membrane</keyword>
<comment type="caution">
    <text evidence="2">The sequence shown here is derived from an EMBL/GenBank/DDBJ whole genome shotgun (WGS) entry which is preliminary data.</text>
</comment>
<feature type="transmembrane region" description="Helical" evidence="1">
    <location>
        <begin position="126"/>
        <end position="147"/>
    </location>
</feature>
<protein>
    <submittedName>
        <fullName evidence="2">Uncharacterized protein</fullName>
    </submittedName>
</protein>
<proteinExistence type="predicted"/>
<gene>
    <name evidence="2" type="ORF">Cgig2_033501</name>
</gene>
<keyword evidence="1" id="KW-0812">Transmembrane</keyword>
<reference evidence="2" key="1">
    <citation type="submission" date="2022-04" db="EMBL/GenBank/DDBJ databases">
        <title>Carnegiea gigantea Genome sequencing and assembly v2.</title>
        <authorList>
            <person name="Copetti D."/>
            <person name="Sanderson M.J."/>
            <person name="Burquez A."/>
            <person name="Wojciechowski M.F."/>
        </authorList>
    </citation>
    <scope>NUCLEOTIDE SEQUENCE</scope>
    <source>
        <strain evidence="2">SGP5-SGP5p</strain>
        <tissue evidence="2">Aerial part</tissue>
    </source>
</reference>
<organism evidence="2 3">
    <name type="scientific">Carnegiea gigantea</name>
    <dbReference type="NCBI Taxonomy" id="171969"/>
    <lineage>
        <taxon>Eukaryota</taxon>
        <taxon>Viridiplantae</taxon>
        <taxon>Streptophyta</taxon>
        <taxon>Embryophyta</taxon>
        <taxon>Tracheophyta</taxon>
        <taxon>Spermatophyta</taxon>
        <taxon>Magnoliopsida</taxon>
        <taxon>eudicotyledons</taxon>
        <taxon>Gunneridae</taxon>
        <taxon>Pentapetalae</taxon>
        <taxon>Caryophyllales</taxon>
        <taxon>Cactineae</taxon>
        <taxon>Cactaceae</taxon>
        <taxon>Cactoideae</taxon>
        <taxon>Echinocereeae</taxon>
        <taxon>Carnegiea</taxon>
    </lineage>
</organism>
<name>A0A9Q1Q896_9CARY</name>
<evidence type="ECO:0000256" key="1">
    <source>
        <dbReference type="SAM" id="Phobius"/>
    </source>
</evidence>
<dbReference type="AlphaFoldDB" id="A0A9Q1Q896"/>
<evidence type="ECO:0000313" key="2">
    <source>
        <dbReference type="EMBL" id="KAJ8432628.1"/>
    </source>
</evidence>
<sequence>MEGPLGSGMDWAKASLPASGAADRARFGSPSDTYFPSLPFSSLAFSLYYHVSSSHSGEGSTTTQPPPLRRLFSFSGPVSPLPSSIASTPDILFYRLLLLSSFSAASDLGISFLFSEFTTFSSFSGVAFFSFSLSRAVFFFFFTLYLSPHLSLSLGVRLKLQ</sequence>
<dbReference type="Proteomes" id="UP001153076">
    <property type="component" value="Unassembled WGS sequence"/>
</dbReference>
<evidence type="ECO:0000313" key="3">
    <source>
        <dbReference type="Proteomes" id="UP001153076"/>
    </source>
</evidence>